<keyword evidence="9" id="KW-0645">Protease</keyword>
<evidence type="ECO:0000256" key="1">
    <source>
        <dbReference type="ARBA" id="ARBA00022737"/>
    </source>
</evidence>
<dbReference type="SUPFAM" id="SSF81923">
    <property type="entry name" value="Double Clp-N motif"/>
    <property type="match status" value="1"/>
</dbReference>
<evidence type="ECO:0000256" key="6">
    <source>
        <dbReference type="SAM" id="MobiDB-lite"/>
    </source>
</evidence>
<keyword evidence="9" id="KW-0378">Hydrolase</keyword>
<dbReference type="GO" id="GO:0005524">
    <property type="term" value="F:ATP binding"/>
    <property type="evidence" value="ECO:0007669"/>
    <property type="project" value="UniProtKB-KW"/>
</dbReference>
<dbReference type="PANTHER" id="PTHR11638:SF111">
    <property type="entry name" value="ATP-DEPENDENT CLP PROTEASE ATP-BINDING SUBUNIT CLPA"/>
    <property type="match status" value="1"/>
</dbReference>
<dbReference type="Gene3D" id="3.40.50.300">
    <property type="entry name" value="P-loop containing nucleotide triphosphate hydrolases"/>
    <property type="match status" value="2"/>
</dbReference>
<keyword evidence="10" id="KW-1185">Reference proteome</keyword>
<comment type="similarity">
    <text evidence="5">Belongs to the ClpA/ClpB family.</text>
</comment>
<evidence type="ECO:0000313" key="10">
    <source>
        <dbReference type="Proteomes" id="UP000186400"/>
    </source>
</evidence>
<dbReference type="GO" id="GO:0016887">
    <property type="term" value="F:ATP hydrolysis activity"/>
    <property type="evidence" value="ECO:0007669"/>
    <property type="project" value="InterPro"/>
</dbReference>
<feature type="region of interest" description="Disordered" evidence="6">
    <location>
        <begin position="137"/>
        <end position="175"/>
    </location>
</feature>
<dbReference type="Pfam" id="PF17871">
    <property type="entry name" value="AAA_lid_9"/>
    <property type="match status" value="1"/>
</dbReference>
<keyword evidence="3 5" id="KW-0067">ATP-binding</keyword>
<dbReference type="Pfam" id="PF00004">
    <property type="entry name" value="AAA"/>
    <property type="match status" value="1"/>
</dbReference>
<dbReference type="EMBL" id="FTMS01000016">
    <property type="protein sequence ID" value="SIQ84958.1"/>
    <property type="molecule type" value="Genomic_DNA"/>
</dbReference>
<dbReference type="Pfam" id="PF10431">
    <property type="entry name" value="ClpB_D2-small"/>
    <property type="match status" value="1"/>
</dbReference>
<dbReference type="SUPFAM" id="SSF52540">
    <property type="entry name" value="P-loop containing nucleoside triphosphate hydrolases"/>
    <property type="match status" value="2"/>
</dbReference>
<evidence type="ECO:0000256" key="5">
    <source>
        <dbReference type="RuleBase" id="RU004432"/>
    </source>
</evidence>
<dbReference type="Pfam" id="PF02861">
    <property type="entry name" value="Clp_N"/>
    <property type="match status" value="1"/>
</dbReference>
<keyword evidence="4 5" id="KW-0143">Chaperone</keyword>
<dbReference type="InterPro" id="IPR003959">
    <property type="entry name" value="ATPase_AAA_core"/>
</dbReference>
<evidence type="ECO:0000256" key="4">
    <source>
        <dbReference type="ARBA" id="ARBA00023186"/>
    </source>
</evidence>
<evidence type="ECO:0000256" key="3">
    <source>
        <dbReference type="ARBA" id="ARBA00022840"/>
    </source>
</evidence>
<dbReference type="PROSITE" id="PS00870">
    <property type="entry name" value="CLPAB_1"/>
    <property type="match status" value="1"/>
</dbReference>
<dbReference type="GO" id="GO:0006508">
    <property type="term" value="P:proteolysis"/>
    <property type="evidence" value="ECO:0007669"/>
    <property type="project" value="UniProtKB-KW"/>
</dbReference>
<dbReference type="InterPro" id="IPR028299">
    <property type="entry name" value="ClpA/B_CS2"/>
</dbReference>
<dbReference type="GO" id="GO:0005737">
    <property type="term" value="C:cytoplasm"/>
    <property type="evidence" value="ECO:0007669"/>
    <property type="project" value="TreeGrafter"/>
</dbReference>
<dbReference type="OrthoDB" id="9803641at2"/>
<gene>
    <name evidence="9" type="ORF">SAMN05920897_11680</name>
</gene>
<dbReference type="InterPro" id="IPR001270">
    <property type="entry name" value="ClpA/B"/>
</dbReference>
<accession>A0A1N6W4K3</accession>
<dbReference type="RefSeq" id="WP_076489556.1">
    <property type="nucleotide sequence ID" value="NZ_FTMS01000016.1"/>
</dbReference>
<dbReference type="Gene3D" id="1.10.8.60">
    <property type="match status" value="2"/>
</dbReference>
<keyword evidence="2 5" id="KW-0547">Nucleotide-binding</keyword>
<sequence>MDIDRELQALLSAAYHEAKHRSHEYLTSEHLLYAALFFDYSRKILLQSDAHLEEMQELLEIYFREEMSTVGEGQDPQQSLGFQRVIERAVFHTEAAGKDMVDLGDLLVSLYDEEQSHSSFALRRAGVHRLALLEVISHGAPPDDEDDEEDPVHSREEEPEETPFTQAETPRRKKQKRALEQYALELVEEARQGRLEPLIGRDEVLDRSVQVLCRRMKNNPLLIGEPGVGKTALAHGLAWRIADGQVPDLLKDYRLFALDLGALIAGTRYRGDFEERMKAVIKELEKETRAILFIDEIHTIVGAGAVSGGAMDAGNMLKPPLSTGAFRCIGSTTFSEYKQFFERDRALARRFQRIDLEEPSHPETVAILQGLQSRYEEHHQVRYTPEAIEAAVRLAAQYINERFLPDKAIDVLDEAGAFLRMQRFREDQTPAAQVDEEVIEKVVSSMARIPVRSVSGDERQQLQDLASRLLEQIFGQDQAVDSVVSAVKRSRAGFRSSDKPVATFLFVGPTGVGKTELARQLADQLGIVLHRFDMSEYQEKHAVSRLIGSPPGYVGFEEGGLLTDAIRKTPHAVVLLDEIEKAHQDIFNVLLQVMDYATLTDNAGKKADFRNVILIMTSNAGAREIGRPLIGFGERSITASAVKEAVDQTFSPEFRNRLDQVILFSRLDKVLVEEIVRKELRLFAAQLQERQVTLTVDDEAVAWLAGQGYSEEFGARNISRIVEAQVKEPFVDQVLFGTLSQGGEARVGLGQDCIEIDFSGFSLLPGGDSPEEELHGVP</sequence>
<dbReference type="Gene3D" id="1.10.1780.10">
    <property type="entry name" value="Clp, N-terminal domain"/>
    <property type="match status" value="1"/>
</dbReference>
<feature type="domain" description="AAA+ ATPase" evidence="7">
    <location>
        <begin position="216"/>
        <end position="361"/>
    </location>
</feature>
<dbReference type="InterPro" id="IPR013461">
    <property type="entry name" value="ClpA"/>
</dbReference>
<feature type="domain" description="AAA+ ATPase" evidence="7">
    <location>
        <begin position="500"/>
        <end position="668"/>
    </location>
</feature>
<dbReference type="InterPro" id="IPR003593">
    <property type="entry name" value="AAA+_ATPase"/>
</dbReference>
<dbReference type="CDD" id="cd00009">
    <property type="entry name" value="AAA"/>
    <property type="match status" value="1"/>
</dbReference>
<dbReference type="GO" id="GO:0034605">
    <property type="term" value="P:cellular response to heat"/>
    <property type="evidence" value="ECO:0007669"/>
    <property type="project" value="TreeGrafter"/>
</dbReference>
<dbReference type="Pfam" id="PF07724">
    <property type="entry name" value="AAA_2"/>
    <property type="match status" value="1"/>
</dbReference>
<dbReference type="PROSITE" id="PS00871">
    <property type="entry name" value="CLPAB_2"/>
    <property type="match status" value="1"/>
</dbReference>
<proteinExistence type="inferred from homology"/>
<dbReference type="InterPro" id="IPR050130">
    <property type="entry name" value="ClpA_ClpB"/>
</dbReference>
<dbReference type="InterPro" id="IPR004176">
    <property type="entry name" value="Clp_R_N"/>
</dbReference>
<dbReference type="FunFam" id="1.10.8.60:FF:000011">
    <property type="entry name" value="ATP-dependent Clp protease ATP-binding subunit"/>
    <property type="match status" value="1"/>
</dbReference>
<dbReference type="InterPro" id="IPR019489">
    <property type="entry name" value="Clp_ATPase_C"/>
</dbReference>
<dbReference type="InterPro" id="IPR041546">
    <property type="entry name" value="ClpA/ClpB_AAA_lid"/>
</dbReference>
<dbReference type="SMART" id="SM00382">
    <property type="entry name" value="AAA"/>
    <property type="match status" value="2"/>
</dbReference>
<keyword evidence="1" id="KW-0677">Repeat</keyword>
<dbReference type="GO" id="GO:0008233">
    <property type="term" value="F:peptidase activity"/>
    <property type="evidence" value="ECO:0007669"/>
    <property type="project" value="UniProtKB-KW"/>
</dbReference>
<dbReference type="PANTHER" id="PTHR11638">
    <property type="entry name" value="ATP-DEPENDENT CLP PROTEASE"/>
    <property type="match status" value="1"/>
</dbReference>
<dbReference type="GO" id="GO:0043335">
    <property type="term" value="P:protein unfolding"/>
    <property type="evidence" value="ECO:0007669"/>
    <property type="project" value="InterPro"/>
</dbReference>
<evidence type="ECO:0000259" key="7">
    <source>
        <dbReference type="SMART" id="SM00382"/>
    </source>
</evidence>
<dbReference type="CDD" id="cd19499">
    <property type="entry name" value="RecA-like_ClpB_Hsp104-like"/>
    <property type="match status" value="1"/>
</dbReference>
<dbReference type="AlphaFoldDB" id="A0A1N6W4K3"/>
<organism evidence="9 10">
    <name type="scientific">Alkalispirochaeta americana</name>
    <dbReference type="NCBI Taxonomy" id="159291"/>
    <lineage>
        <taxon>Bacteria</taxon>
        <taxon>Pseudomonadati</taxon>
        <taxon>Spirochaetota</taxon>
        <taxon>Spirochaetia</taxon>
        <taxon>Spirochaetales</taxon>
        <taxon>Spirochaetaceae</taxon>
        <taxon>Alkalispirochaeta</taxon>
    </lineage>
</organism>
<feature type="domain" description="Clp ATPase C-terminal" evidence="8">
    <location>
        <begin position="667"/>
        <end position="756"/>
    </location>
</feature>
<reference evidence="10" key="1">
    <citation type="submission" date="2017-01" db="EMBL/GenBank/DDBJ databases">
        <authorList>
            <person name="Varghese N."/>
            <person name="Submissions S."/>
        </authorList>
    </citation>
    <scope>NUCLEOTIDE SEQUENCE [LARGE SCALE GENOMIC DNA]</scope>
    <source>
        <strain evidence="10">ASpG1</strain>
    </source>
</reference>
<dbReference type="NCBIfam" id="TIGR02639">
    <property type="entry name" value="ClpA"/>
    <property type="match status" value="1"/>
</dbReference>
<dbReference type="InterPro" id="IPR036628">
    <property type="entry name" value="Clp_N_dom_sf"/>
</dbReference>
<dbReference type="InterPro" id="IPR027417">
    <property type="entry name" value="P-loop_NTPase"/>
</dbReference>
<dbReference type="STRING" id="159291.SAMN05920897_11680"/>
<dbReference type="SMART" id="SM01086">
    <property type="entry name" value="ClpB_D2-small"/>
    <property type="match status" value="1"/>
</dbReference>
<dbReference type="Proteomes" id="UP000186400">
    <property type="component" value="Unassembled WGS sequence"/>
</dbReference>
<dbReference type="FunFam" id="3.40.50.300:FF:000025">
    <property type="entry name" value="ATP-dependent Clp protease subunit"/>
    <property type="match status" value="1"/>
</dbReference>
<name>A0A1N6W4K3_9SPIO</name>
<evidence type="ECO:0000256" key="2">
    <source>
        <dbReference type="ARBA" id="ARBA00022741"/>
    </source>
</evidence>
<evidence type="ECO:0000313" key="9">
    <source>
        <dbReference type="EMBL" id="SIQ84958.1"/>
    </source>
</evidence>
<protein>
    <submittedName>
        <fullName evidence="9">ATP-dependent Clp protease ATP-binding subunit ClpA</fullName>
    </submittedName>
</protein>
<evidence type="ECO:0000259" key="8">
    <source>
        <dbReference type="SMART" id="SM01086"/>
    </source>
</evidence>
<dbReference type="PRINTS" id="PR00300">
    <property type="entry name" value="CLPPROTEASEA"/>
</dbReference>
<dbReference type="InterPro" id="IPR018368">
    <property type="entry name" value="ClpA/B_CS1"/>
</dbReference>